<evidence type="ECO:0000313" key="2">
    <source>
        <dbReference type="EMBL" id="KAK6343597.1"/>
    </source>
</evidence>
<dbReference type="Gene3D" id="1.20.58.340">
    <property type="entry name" value="Magnesium transport protein CorA, transmembrane region"/>
    <property type="match status" value="1"/>
</dbReference>
<gene>
    <name evidence="2" type="ORF">TWF730_011189</name>
</gene>
<protein>
    <submittedName>
        <fullName evidence="2">Uncharacterized protein</fullName>
    </submittedName>
</protein>
<keyword evidence="1" id="KW-1133">Transmembrane helix</keyword>
<keyword evidence="3" id="KW-1185">Reference proteome</keyword>
<dbReference type="AlphaFoldDB" id="A0AAV9UN20"/>
<proteinExistence type="predicted"/>
<feature type="transmembrane region" description="Helical" evidence="1">
    <location>
        <begin position="337"/>
        <end position="355"/>
    </location>
</feature>
<sequence length="421" mass="48038">MSLVNIIEEDASHEVLKRFLTSKDRQNLTLIFITRARLNEDPILRQKLFQRCSIPEYVWSDVCKRLQGYFGSEDIFCEDETTIRSHVTWFHFEVKFPFKELESGYVWYKMGVTTTWTEPNHHTIIFFDAAKSVQDELKNRCENIKASPAMMNPYWAHQFLLEPIVACYNTAVWNLRDRVRALEEHRRNGRTISRAPTGIEPNVGAQAKGQNFGFNELHEILRHALHTTEILGVAIQTMSSICGRQKTFDDENLAPEKAAQKGGAAKLATVKRCKNEIAGYLAFQQSIVRSLEARAKANEARIRSEITLAFSTVAQLDSQVQAEIGQAAQADSYAMKAIAVVTMIFLPSTSVSAILSTTFFDFKVNDGEKVSGDFWIYWVVSIPLTLLVVIIWYLWDRRHPGRRSIFSKSHISTATKMLDQC</sequence>
<reference evidence="2 3" key="1">
    <citation type="submission" date="2019-10" db="EMBL/GenBank/DDBJ databases">
        <authorList>
            <person name="Palmer J.M."/>
        </authorList>
    </citation>
    <scope>NUCLEOTIDE SEQUENCE [LARGE SCALE GENOMIC DNA]</scope>
    <source>
        <strain evidence="2 3">TWF730</strain>
    </source>
</reference>
<feature type="transmembrane region" description="Helical" evidence="1">
    <location>
        <begin position="375"/>
        <end position="395"/>
    </location>
</feature>
<keyword evidence="1" id="KW-0812">Transmembrane</keyword>
<evidence type="ECO:0000256" key="1">
    <source>
        <dbReference type="SAM" id="Phobius"/>
    </source>
</evidence>
<accession>A0AAV9UN20</accession>
<evidence type="ECO:0000313" key="3">
    <source>
        <dbReference type="Proteomes" id="UP001373714"/>
    </source>
</evidence>
<organism evidence="2 3">
    <name type="scientific">Orbilia blumenaviensis</name>
    <dbReference type="NCBI Taxonomy" id="1796055"/>
    <lineage>
        <taxon>Eukaryota</taxon>
        <taxon>Fungi</taxon>
        <taxon>Dikarya</taxon>
        <taxon>Ascomycota</taxon>
        <taxon>Pezizomycotina</taxon>
        <taxon>Orbiliomycetes</taxon>
        <taxon>Orbiliales</taxon>
        <taxon>Orbiliaceae</taxon>
        <taxon>Orbilia</taxon>
    </lineage>
</organism>
<name>A0AAV9UN20_9PEZI</name>
<keyword evidence="1" id="KW-0472">Membrane</keyword>
<dbReference type="EMBL" id="JAVHNS010000009">
    <property type="protein sequence ID" value="KAK6343597.1"/>
    <property type="molecule type" value="Genomic_DNA"/>
</dbReference>
<comment type="caution">
    <text evidence="2">The sequence shown here is derived from an EMBL/GenBank/DDBJ whole genome shotgun (WGS) entry which is preliminary data.</text>
</comment>
<dbReference type="Proteomes" id="UP001373714">
    <property type="component" value="Unassembled WGS sequence"/>
</dbReference>